<dbReference type="Proteomes" id="UP000320042">
    <property type="component" value="Unassembled WGS sequence"/>
</dbReference>
<dbReference type="InterPro" id="IPR013784">
    <property type="entry name" value="Carb-bd-like_fold"/>
</dbReference>
<evidence type="ECO:0000313" key="3">
    <source>
        <dbReference type="Proteomes" id="UP000320042"/>
    </source>
</evidence>
<sequence length="400" mass="45715">MRALWIFVCLLALPILAVAQSGVITGKVIMAGTNNPVARASVFLNNATFGTATADDGTFTLRGVKPGQYDLVVTTLGYEDYNQKVLVGSKGVDLSIQLTQKVMMMKAVTIISNADWKKNYEQFKKEFIGVEGNAKQCKVINPRILDLIYYRKTQTLEASADEFLVVENRALGYRTKFLLKAFSSSNFTHVIMYGGKALFEDLPGSAEQKKKWQEKRDEAYYGSRQHFLRALYKNQLEQEGFVIYNFSRNLNPNRYPEPLIQQKLKRYTNINRDSMNYWARQSDVPKWANENVMRPALKAADVLRRTPQEGLFAVTFPNYLYVTYVKKREETYFKDVYRPLDMPNYETSVVTLYSPYFVFDMNGTVVSDSPLFEGTWSKAKLADMLPVDYEPVGPAKIVSE</sequence>
<feature type="chain" id="PRO_5022136631" evidence="1">
    <location>
        <begin position="20"/>
        <end position="400"/>
    </location>
</feature>
<dbReference type="SUPFAM" id="SSF49452">
    <property type="entry name" value="Starch-binding domain-like"/>
    <property type="match status" value="1"/>
</dbReference>
<keyword evidence="3" id="KW-1185">Reference proteome</keyword>
<evidence type="ECO:0000256" key="1">
    <source>
        <dbReference type="SAM" id="SignalP"/>
    </source>
</evidence>
<comment type="caution">
    <text evidence="2">The sequence shown here is derived from an EMBL/GenBank/DDBJ whole genome shotgun (WGS) entry which is preliminary data.</text>
</comment>
<dbReference type="Pfam" id="PF13715">
    <property type="entry name" value="CarbopepD_reg_2"/>
    <property type="match status" value="1"/>
</dbReference>
<gene>
    <name evidence="2" type="ORF">FPZ43_03755</name>
</gene>
<dbReference type="RefSeq" id="WP_146380494.1">
    <property type="nucleotide sequence ID" value="NZ_VOEJ01000001.1"/>
</dbReference>
<dbReference type="GO" id="GO:0004180">
    <property type="term" value="F:carboxypeptidase activity"/>
    <property type="evidence" value="ECO:0007669"/>
    <property type="project" value="UniProtKB-KW"/>
</dbReference>
<keyword evidence="1" id="KW-0732">Signal</keyword>
<keyword evidence="2" id="KW-0121">Carboxypeptidase</keyword>
<dbReference type="OrthoDB" id="1223654at2"/>
<keyword evidence="2" id="KW-0645">Protease</keyword>
<name>A0A563UJQ4_9SPHI</name>
<keyword evidence="2" id="KW-0378">Hydrolase</keyword>
<dbReference type="GO" id="GO:0030246">
    <property type="term" value="F:carbohydrate binding"/>
    <property type="evidence" value="ECO:0007669"/>
    <property type="project" value="InterPro"/>
</dbReference>
<dbReference type="AlphaFoldDB" id="A0A563UJQ4"/>
<feature type="signal peptide" evidence="1">
    <location>
        <begin position="1"/>
        <end position="19"/>
    </location>
</feature>
<accession>A0A563UJQ4</accession>
<dbReference type="EMBL" id="VOEJ01000001">
    <property type="protein sequence ID" value="TWR31597.1"/>
    <property type="molecule type" value="Genomic_DNA"/>
</dbReference>
<reference evidence="2 3" key="1">
    <citation type="submission" date="2019-07" db="EMBL/GenBank/DDBJ databases">
        <authorList>
            <person name="Kim J."/>
        </authorList>
    </citation>
    <scope>NUCLEOTIDE SEQUENCE [LARGE SCALE GENOMIC DNA]</scope>
    <source>
        <strain evidence="3">dk17</strain>
    </source>
</reference>
<dbReference type="Gene3D" id="2.60.40.1120">
    <property type="entry name" value="Carboxypeptidase-like, regulatory domain"/>
    <property type="match status" value="1"/>
</dbReference>
<proteinExistence type="predicted"/>
<evidence type="ECO:0000313" key="2">
    <source>
        <dbReference type="EMBL" id="TWR31597.1"/>
    </source>
</evidence>
<protein>
    <submittedName>
        <fullName evidence="2">Carboxypeptidase-like regulatory domain-containing protein</fullName>
    </submittedName>
</protein>
<organism evidence="2 3">
    <name type="scientific">Mucilaginibacter pallidiroseus</name>
    <dbReference type="NCBI Taxonomy" id="2599295"/>
    <lineage>
        <taxon>Bacteria</taxon>
        <taxon>Pseudomonadati</taxon>
        <taxon>Bacteroidota</taxon>
        <taxon>Sphingobacteriia</taxon>
        <taxon>Sphingobacteriales</taxon>
        <taxon>Sphingobacteriaceae</taxon>
        <taxon>Mucilaginibacter</taxon>
    </lineage>
</organism>